<dbReference type="Bgee" id="ENSLACG00000015679">
    <property type="expression patterns" value="Expressed in mesonephros and 6 other cell types or tissues"/>
</dbReference>
<dbReference type="AlphaFoldDB" id="H3B7D0"/>
<sequence length="156" mass="18126">LTIKTKMLVYKACVLRRANLPSVTALLKQKRLRWLGHLSRLEDGRIPKDMLHGELSEGIRTIGRPKLRYKDTLKAFGIDPDQWETLAGDQNRWRQYLHQGIKVHDRNWLQRLQEKRVCGKQAAPESPNHDTYACNHGHGSCKSRIGLFSHMRHCKP</sequence>
<name>H3B7D0_LATCH</name>
<dbReference type="eggNOG" id="KOG1075">
    <property type="taxonomic scope" value="Eukaryota"/>
</dbReference>
<reference evidence="2" key="1">
    <citation type="submission" date="2011-08" db="EMBL/GenBank/DDBJ databases">
        <title>The draft genome of Latimeria chalumnae.</title>
        <authorList>
            <person name="Di Palma F."/>
            <person name="Alfoldi J."/>
            <person name="Johnson J."/>
            <person name="Berlin A."/>
            <person name="Gnerre S."/>
            <person name="Jaffe D."/>
            <person name="MacCallum I."/>
            <person name="Young S."/>
            <person name="Walker B.J."/>
            <person name="Lander E."/>
            <person name="Lindblad-Toh K."/>
        </authorList>
    </citation>
    <scope>NUCLEOTIDE SEQUENCE [LARGE SCALE GENOMIC DNA]</scope>
    <source>
        <strain evidence="2">Wild caught</strain>
    </source>
</reference>
<protein>
    <submittedName>
        <fullName evidence="1">Uncharacterized protein</fullName>
    </submittedName>
</protein>
<organism evidence="1 2">
    <name type="scientific">Latimeria chalumnae</name>
    <name type="common">Coelacanth</name>
    <dbReference type="NCBI Taxonomy" id="7897"/>
    <lineage>
        <taxon>Eukaryota</taxon>
        <taxon>Metazoa</taxon>
        <taxon>Chordata</taxon>
        <taxon>Craniata</taxon>
        <taxon>Vertebrata</taxon>
        <taxon>Euteleostomi</taxon>
        <taxon>Coelacanthiformes</taxon>
        <taxon>Coelacanthidae</taxon>
        <taxon>Latimeria</taxon>
    </lineage>
</organism>
<dbReference type="Proteomes" id="UP000008672">
    <property type="component" value="Unassembled WGS sequence"/>
</dbReference>
<dbReference type="GeneTree" id="ENSGT00950000183299"/>
<dbReference type="InParanoid" id="H3B7D0"/>
<dbReference type="HOGENOM" id="CLU_102580_0_0_1"/>
<reference evidence="1" key="2">
    <citation type="submission" date="2025-08" db="UniProtKB">
        <authorList>
            <consortium name="Ensembl"/>
        </authorList>
    </citation>
    <scope>IDENTIFICATION</scope>
</reference>
<dbReference type="Ensembl" id="ENSLACT00000017931.1">
    <property type="protein sequence ID" value="ENSLACP00000017801.1"/>
    <property type="gene ID" value="ENSLACG00000015679.1"/>
</dbReference>
<evidence type="ECO:0000313" key="2">
    <source>
        <dbReference type="Proteomes" id="UP000008672"/>
    </source>
</evidence>
<evidence type="ECO:0000313" key="1">
    <source>
        <dbReference type="Ensembl" id="ENSLACP00000017801.1"/>
    </source>
</evidence>
<accession>H3B7D0</accession>
<dbReference type="OMA" id="EREDACI"/>
<dbReference type="EMBL" id="AFYH01091764">
    <property type="status" value="NOT_ANNOTATED_CDS"/>
    <property type="molecule type" value="Genomic_DNA"/>
</dbReference>
<reference evidence="1" key="3">
    <citation type="submission" date="2025-09" db="UniProtKB">
        <authorList>
            <consortium name="Ensembl"/>
        </authorList>
    </citation>
    <scope>IDENTIFICATION</scope>
</reference>
<keyword evidence="2" id="KW-1185">Reference proteome</keyword>
<proteinExistence type="predicted"/>